<name>A0A0A2GST8_9FLAO</name>
<feature type="domain" description="tRNA/rRNA methyltransferase SpoU type" evidence="4">
    <location>
        <begin position="103"/>
        <end position="240"/>
    </location>
</feature>
<evidence type="ECO:0000259" key="4">
    <source>
        <dbReference type="Pfam" id="PF00588"/>
    </source>
</evidence>
<evidence type="ECO:0000259" key="5">
    <source>
        <dbReference type="Pfam" id="PF22435"/>
    </source>
</evidence>
<dbReference type="EMBL" id="JSAQ01000001">
    <property type="protein sequence ID" value="KGO06287.1"/>
    <property type="molecule type" value="Genomic_DNA"/>
</dbReference>
<dbReference type="Pfam" id="PF00588">
    <property type="entry name" value="SpoU_methylase"/>
    <property type="match status" value="1"/>
</dbReference>
<dbReference type="InterPro" id="IPR029026">
    <property type="entry name" value="tRNA_m1G_MTases_N"/>
</dbReference>
<dbReference type="GO" id="GO:0008173">
    <property type="term" value="F:RNA methyltransferase activity"/>
    <property type="evidence" value="ECO:0007669"/>
    <property type="project" value="InterPro"/>
</dbReference>
<dbReference type="PANTHER" id="PTHR43191:SF2">
    <property type="entry name" value="RRNA METHYLTRANSFERASE 3, MITOCHONDRIAL"/>
    <property type="match status" value="1"/>
</dbReference>
<dbReference type="InterPro" id="IPR053888">
    <property type="entry name" value="MRM3-like_sub_bind"/>
</dbReference>
<dbReference type="GO" id="GO:0006396">
    <property type="term" value="P:RNA processing"/>
    <property type="evidence" value="ECO:0007669"/>
    <property type="project" value="InterPro"/>
</dbReference>
<gene>
    <name evidence="6" type="ORF">NV36_05175</name>
</gene>
<evidence type="ECO:0000256" key="2">
    <source>
        <dbReference type="ARBA" id="ARBA00022603"/>
    </source>
</evidence>
<dbReference type="KEGG" id="ddo:I597_2807"/>
<comment type="caution">
    <text evidence="6">The sequence shown here is derived from an EMBL/GenBank/DDBJ whole genome shotgun (WGS) entry which is preliminary data.</text>
</comment>
<dbReference type="Gene3D" id="3.40.1280.10">
    <property type="match status" value="1"/>
</dbReference>
<dbReference type="SUPFAM" id="SSF75217">
    <property type="entry name" value="alpha/beta knot"/>
    <property type="match status" value="1"/>
</dbReference>
<dbReference type="Proteomes" id="UP000030140">
    <property type="component" value="Unassembled WGS sequence"/>
</dbReference>
<evidence type="ECO:0000256" key="3">
    <source>
        <dbReference type="ARBA" id="ARBA00022679"/>
    </source>
</evidence>
<dbReference type="RefSeq" id="WP_035325291.1">
    <property type="nucleotide sequence ID" value="NZ_CP015125.1"/>
</dbReference>
<reference evidence="6 7" key="1">
    <citation type="submission" date="2014-10" db="EMBL/GenBank/DDBJ databases">
        <title>Draft genome sequence of the proteorhodopsin-containing marine bacterium Dokdonia donghaensis.</title>
        <authorList>
            <person name="Gomez-Consarnau L."/>
            <person name="Gonzalez J.M."/>
            <person name="Riedel T."/>
            <person name="Jaenicke S."/>
            <person name="Wagner-Doebler I."/>
            <person name="Fuhrman J.A."/>
        </authorList>
    </citation>
    <scope>NUCLEOTIDE SEQUENCE [LARGE SCALE GENOMIC DNA]</scope>
    <source>
        <strain evidence="6 7">DSW-1</strain>
    </source>
</reference>
<dbReference type="PATRIC" id="fig|1300343.5.peg.2849"/>
<dbReference type="InterPro" id="IPR029064">
    <property type="entry name" value="Ribosomal_eL30-like_sf"/>
</dbReference>
<protein>
    <submittedName>
        <fullName evidence="6">RNA methyltransferase</fullName>
    </submittedName>
</protein>
<evidence type="ECO:0000256" key="1">
    <source>
        <dbReference type="ARBA" id="ARBA00007228"/>
    </source>
</evidence>
<keyword evidence="7" id="KW-1185">Reference proteome</keyword>
<comment type="similarity">
    <text evidence="1">Belongs to the class IV-like SAM-binding methyltransferase superfamily. RNA methyltransferase TrmH family.</text>
</comment>
<evidence type="ECO:0000313" key="6">
    <source>
        <dbReference type="EMBL" id="KGO06287.1"/>
    </source>
</evidence>
<accession>A0A0A2GST8</accession>
<dbReference type="GO" id="GO:0003723">
    <property type="term" value="F:RNA binding"/>
    <property type="evidence" value="ECO:0007669"/>
    <property type="project" value="InterPro"/>
</dbReference>
<keyword evidence="2 6" id="KW-0489">Methyltransferase</keyword>
<dbReference type="SUPFAM" id="SSF55315">
    <property type="entry name" value="L30e-like"/>
    <property type="match status" value="1"/>
</dbReference>
<dbReference type="InterPro" id="IPR029028">
    <property type="entry name" value="Alpha/beta_knot_MTases"/>
</dbReference>
<feature type="domain" description="MRM3-like substrate binding" evidence="5">
    <location>
        <begin position="5"/>
        <end position="88"/>
    </location>
</feature>
<evidence type="ECO:0000313" key="7">
    <source>
        <dbReference type="Proteomes" id="UP000030140"/>
    </source>
</evidence>
<dbReference type="AlphaFoldDB" id="A0A0A2GST8"/>
<dbReference type="Pfam" id="PF22435">
    <property type="entry name" value="MRM3-like_sub_bind"/>
    <property type="match status" value="1"/>
</dbReference>
<proteinExistence type="inferred from homology"/>
<dbReference type="PANTHER" id="PTHR43191">
    <property type="entry name" value="RRNA METHYLTRANSFERASE 3"/>
    <property type="match status" value="1"/>
</dbReference>
<organism evidence="6 7">
    <name type="scientific">Dokdonia donghaensis DSW-1</name>
    <dbReference type="NCBI Taxonomy" id="1300343"/>
    <lineage>
        <taxon>Bacteria</taxon>
        <taxon>Pseudomonadati</taxon>
        <taxon>Bacteroidota</taxon>
        <taxon>Flavobacteriia</taxon>
        <taxon>Flavobacteriales</taxon>
        <taxon>Flavobacteriaceae</taxon>
        <taxon>Dokdonia</taxon>
    </lineage>
</organism>
<dbReference type="Gene3D" id="3.30.1330.30">
    <property type="match status" value="1"/>
</dbReference>
<keyword evidence="3 6" id="KW-0808">Transferase</keyword>
<dbReference type="InterPro" id="IPR001537">
    <property type="entry name" value="SpoU_MeTrfase"/>
</dbReference>
<dbReference type="InterPro" id="IPR051259">
    <property type="entry name" value="rRNA_Methyltransferase"/>
</dbReference>
<dbReference type="CDD" id="cd18109">
    <property type="entry name" value="SpoU-like_RNA-MTase"/>
    <property type="match status" value="1"/>
</dbReference>
<dbReference type="OrthoDB" id="9785673at2"/>
<dbReference type="GO" id="GO:0032259">
    <property type="term" value="P:methylation"/>
    <property type="evidence" value="ECO:0007669"/>
    <property type="project" value="UniProtKB-KW"/>
</dbReference>
<sequence length="246" mass="26785">MVSKNTIKRITSLGQKKYRQREGVFVAEGIKVVNELLLSSLELVELHTEDVSAFAKALSPQDQSKVNEATPAELKKLTFLKTAQKAVATFKMPEAIAIDRSGLTVVLDDVRDPGNLGTIIRLCDWFGIKQLVCSKATVDCYNPKVVQATMGSLTRVAIIYTDIDTYLASEHRPVFGTFMDGENIYAASLPQEGVIVMGNEANGISTGIEQLVTKRVAIPRFGITQATESLNVATATAICLSEFKRG</sequence>